<reference evidence="2" key="2">
    <citation type="submission" date="2015-01" db="EMBL/GenBank/DDBJ databases">
        <title>Evolutionary Origins and Diversification of the Mycorrhizal Mutualists.</title>
        <authorList>
            <consortium name="DOE Joint Genome Institute"/>
            <consortium name="Mycorrhizal Genomics Consortium"/>
            <person name="Kohler A."/>
            <person name="Kuo A."/>
            <person name="Nagy L.G."/>
            <person name="Floudas D."/>
            <person name="Copeland A."/>
            <person name="Barry K.W."/>
            <person name="Cichocki N."/>
            <person name="Veneault-Fourrey C."/>
            <person name="LaButti K."/>
            <person name="Lindquist E.A."/>
            <person name="Lipzen A."/>
            <person name="Lundell T."/>
            <person name="Morin E."/>
            <person name="Murat C."/>
            <person name="Riley R."/>
            <person name="Ohm R."/>
            <person name="Sun H."/>
            <person name="Tunlid A."/>
            <person name="Henrissat B."/>
            <person name="Grigoriev I.V."/>
            <person name="Hibbett D.S."/>
            <person name="Martin F."/>
        </authorList>
    </citation>
    <scope>NUCLEOTIDE SEQUENCE [LARGE SCALE GENOMIC DNA]</scope>
    <source>
        <strain evidence="2">UH-Slu-Lm8-n1</strain>
    </source>
</reference>
<dbReference type="HOGENOM" id="CLU_1705408_0_0_1"/>
<gene>
    <name evidence="1" type="ORF">CY34DRAFT_127854</name>
</gene>
<keyword evidence="2" id="KW-1185">Reference proteome</keyword>
<evidence type="ECO:0000313" key="1">
    <source>
        <dbReference type="EMBL" id="KIK48071.1"/>
    </source>
</evidence>
<organism evidence="1 2">
    <name type="scientific">Suillus luteus UH-Slu-Lm8-n1</name>
    <dbReference type="NCBI Taxonomy" id="930992"/>
    <lineage>
        <taxon>Eukaryota</taxon>
        <taxon>Fungi</taxon>
        <taxon>Dikarya</taxon>
        <taxon>Basidiomycota</taxon>
        <taxon>Agaricomycotina</taxon>
        <taxon>Agaricomycetes</taxon>
        <taxon>Agaricomycetidae</taxon>
        <taxon>Boletales</taxon>
        <taxon>Suillineae</taxon>
        <taxon>Suillaceae</taxon>
        <taxon>Suillus</taxon>
    </lineage>
</organism>
<dbReference type="InParanoid" id="A0A0D0B243"/>
<proteinExistence type="predicted"/>
<accession>A0A0D0B243</accession>
<sequence>MHPTEYRSALSGCVFMCTEDRLKLPVTDIVHHSIFLHRPQSDHACLPSNADRWRAFVLQTRLPLIETTTPLVGHAAAEGGILDSSSELSVPTPSHVNAADVHQAESISVGPRHVELSCIVTDTGSSPLGWCAHYHTVATHGSNIRETQLWIYCC</sequence>
<dbReference type="EMBL" id="KN835141">
    <property type="protein sequence ID" value="KIK48071.1"/>
    <property type="molecule type" value="Genomic_DNA"/>
</dbReference>
<reference evidence="1 2" key="1">
    <citation type="submission" date="2014-04" db="EMBL/GenBank/DDBJ databases">
        <authorList>
            <consortium name="DOE Joint Genome Institute"/>
            <person name="Kuo A."/>
            <person name="Ruytinx J."/>
            <person name="Rineau F."/>
            <person name="Colpaert J."/>
            <person name="Kohler A."/>
            <person name="Nagy L.G."/>
            <person name="Floudas D."/>
            <person name="Copeland A."/>
            <person name="Barry K.W."/>
            <person name="Cichocki N."/>
            <person name="Veneault-Fourrey C."/>
            <person name="LaButti K."/>
            <person name="Lindquist E.A."/>
            <person name="Lipzen A."/>
            <person name="Lundell T."/>
            <person name="Morin E."/>
            <person name="Murat C."/>
            <person name="Sun H."/>
            <person name="Tunlid A."/>
            <person name="Henrissat B."/>
            <person name="Grigoriev I.V."/>
            <person name="Hibbett D.S."/>
            <person name="Martin F."/>
            <person name="Nordberg H.P."/>
            <person name="Cantor M.N."/>
            <person name="Hua S.X."/>
        </authorList>
    </citation>
    <scope>NUCLEOTIDE SEQUENCE [LARGE SCALE GENOMIC DNA]</scope>
    <source>
        <strain evidence="1 2">UH-Slu-Lm8-n1</strain>
    </source>
</reference>
<evidence type="ECO:0000313" key="2">
    <source>
        <dbReference type="Proteomes" id="UP000054485"/>
    </source>
</evidence>
<dbReference type="AlphaFoldDB" id="A0A0D0B243"/>
<protein>
    <submittedName>
        <fullName evidence="1">Uncharacterized protein</fullName>
    </submittedName>
</protein>
<dbReference type="Proteomes" id="UP000054485">
    <property type="component" value="Unassembled WGS sequence"/>
</dbReference>
<name>A0A0D0B243_9AGAM</name>